<dbReference type="GO" id="GO:0005524">
    <property type="term" value="F:ATP binding"/>
    <property type="evidence" value="ECO:0007669"/>
    <property type="project" value="InterPro"/>
</dbReference>
<comment type="caution">
    <text evidence="8">The sequence shown here is derived from an EMBL/GenBank/DDBJ whole genome shotgun (WGS) entry which is preliminary data.</text>
</comment>
<evidence type="ECO:0000259" key="7">
    <source>
        <dbReference type="Pfam" id="PF12698"/>
    </source>
</evidence>
<feature type="transmembrane region" description="Helical" evidence="5">
    <location>
        <begin position="1063"/>
        <end position="1084"/>
    </location>
</feature>
<proteinExistence type="predicted"/>
<feature type="transmembrane region" description="Helical" evidence="5">
    <location>
        <begin position="923"/>
        <end position="947"/>
    </location>
</feature>
<evidence type="ECO:0000259" key="6">
    <source>
        <dbReference type="Pfam" id="PF00005"/>
    </source>
</evidence>
<name>A0A7J7JMU0_BUGNE</name>
<dbReference type="GO" id="GO:0016887">
    <property type="term" value="F:ATP hydrolysis activity"/>
    <property type="evidence" value="ECO:0007669"/>
    <property type="project" value="InterPro"/>
</dbReference>
<dbReference type="InterPro" id="IPR003439">
    <property type="entry name" value="ABC_transporter-like_ATP-bd"/>
</dbReference>
<comment type="subcellular location">
    <subcellularLocation>
        <location evidence="1">Membrane</location>
        <topology evidence="1">Multi-pass membrane protein</topology>
    </subcellularLocation>
</comment>
<feature type="transmembrane region" description="Helical" evidence="5">
    <location>
        <begin position="30"/>
        <end position="49"/>
    </location>
</feature>
<evidence type="ECO:0000256" key="5">
    <source>
        <dbReference type="SAM" id="Phobius"/>
    </source>
</evidence>
<dbReference type="GO" id="GO:0140359">
    <property type="term" value="F:ABC-type transporter activity"/>
    <property type="evidence" value="ECO:0007669"/>
    <property type="project" value="InterPro"/>
</dbReference>
<keyword evidence="4 5" id="KW-0472">Membrane</keyword>
<dbReference type="Pfam" id="PF12698">
    <property type="entry name" value="ABC2_membrane_3"/>
    <property type="match status" value="1"/>
</dbReference>
<evidence type="ECO:0000313" key="8">
    <source>
        <dbReference type="EMBL" id="KAF6026924.1"/>
    </source>
</evidence>
<keyword evidence="3 5" id="KW-1133">Transmembrane helix</keyword>
<feature type="transmembrane region" description="Helical" evidence="5">
    <location>
        <begin position="959"/>
        <end position="980"/>
    </location>
</feature>
<evidence type="ECO:0000313" key="9">
    <source>
        <dbReference type="Proteomes" id="UP000593567"/>
    </source>
</evidence>
<organism evidence="8 9">
    <name type="scientific">Bugula neritina</name>
    <name type="common">Brown bryozoan</name>
    <name type="synonym">Sertularia neritina</name>
    <dbReference type="NCBI Taxonomy" id="10212"/>
    <lineage>
        <taxon>Eukaryota</taxon>
        <taxon>Metazoa</taxon>
        <taxon>Spiralia</taxon>
        <taxon>Lophotrochozoa</taxon>
        <taxon>Bryozoa</taxon>
        <taxon>Gymnolaemata</taxon>
        <taxon>Cheilostomatida</taxon>
        <taxon>Flustrina</taxon>
        <taxon>Buguloidea</taxon>
        <taxon>Bugulidae</taxon>
        <taxon>Bugula</taxon>
    </lineage>
</organism>
<dbReference type="AlphaFoldDB" id="A0A7J7JMU0"/>
<dbReference type="SUPFAM" id="SSF52540">
    <property type="entry name" value="P-loop containing nucleoside triphosphate hydrolases"/>
    <property type="match status" value="1"/>
</dbReference>
<dbReference type="Proteomes" id="UP000593567">
    <property type="component" value="Unassembled WGS sequence"/>
</dbReference>
<feature type="transmembrane region" description="Helical" evidence="5">
    <location>
        <begin position="883"/>
        <end position="903"/>
    </location>
</feature>
<dbReference type="OrthoDB" id="8061355at2759"/>
<dbReference type="GO" id="GO:0016020">
    <property type="term" value="C:membrane"/>
    <property type="evidence" value="ECO:0007669"/>
    <property type="project" value="UniProtKB-SubCell"/>
</dbReference>
<dbReference type="InterPro" id="IPR027417">
    <property type="entry name" value="P-loop_NTPase"/>
</dbReference>
<gene>
    <name evidence="8" type="ORF">EB796_014767</name>
</gene>
<keyword evidence="9" id="KW-1185">Reference proteome</keyword>
<reference evidence="8" key="1">
    <citation type="submission" date="2020-06" db="EMBL/GenBank/DDBJ databases">
        <title>Draft genome of Bugula neritina, a colonial animal packing powerful symbionts and potential medicines.</title>
        <authorList>
            <person name="Rayko M."/>
        </authorList>
    </citation>
    <scope>NUCLEOTIDE SEQUENCE [LARGE SCALE GENOMIC DNA]</scope>
    <source>
        <strain evidence="8">Kwan_BN1</strain>
    </source>
</reference>
<feature type="domain" description="ABC transporter" evidence="6">
    <location>
        <begin position="1161"/>
        <end position="1198"/>
    </location>
</feature>
<dbReference type="Pfam" id="PF00005">
    <property type="entry name" value="ABC_tran"/>
    <property type="match status" value="1"/>
</dbReference>
<dbReference type="InterPro" id="IPR026082">
    <property type="entry name" value="ABCA"/>
</dbReference>
<evidence type="ECO:0000256" key="4">
    <source>
        <dbReference type="ARBA" id="ARBA00023136"/>
    </source>
</evidence>
<dbReference type="EMBL" id="VXIV02002181">
    <property type="protein sequence ID" value="KAF6026924.1"/>
    <property type="molecule type" value="Genomic_DNA"/>
</dbReference>
<dbReference type="Gene3D" id="3.40.50.300">
    <property type="entry name" value="P-loop containing nucleotide triphosphate hydrolases"/>
    <property type="match status" value="1"/>
</dbReference>
<evidence type="ECO:0000256" key="1">
    <source>
        <dbReference type="ARBA" id="ARBA00004141"/>
    </source>
</evidence>
<keyword evidence="2 5" id="KW-0812">Transmembrane</keyword>
<dbReference type="PANTHER" id="PTHR19229">
    <property type="entry name" value="ATP-BINDING CASSETTE TRANSPORTER SUBFAMILY A ABCA"/>
    <property type="match status" value="1"/>
</dbReference>
<feature type="transmembrane region" description="Helical" evidence="5">
    <location>
        <begin position="986"/>
        <end position="1005"/>
    </location>
</feature>
<protein>
    <submittedName>
        <fullName evidence="8">ABCA1</fullName>
    </submittedName>
</protein>
<feature type="domain" description="ABC-2 type transporter transmembrane" evidence="7">
    <location>
        <begin position="882"/>
        <end position="1084"/>
    </location>
</feature>
<dbReference type="PANTHER" id="PTHR19229:SF185">
    <property type="entry name" value="ABC TRANSPORTER DOMAIN-CONTAINING PROTEIN"/>
    <property type="match status" value="1"/>
</dbReference>
<dbReference type="InterPro" id="IPR013525">
    <property type="entry name" value="ABC2_TM"/>
</dbReference>
<evidence type="ECO:0000256" key="3">
    <source>
        <dbReference type="ARBA" id="ARBA00022989"/>
    </source>
</evidence>
<dbReference type="GO" id="GO:0005319">
    <property type="term" value="F:lipid transporter activity"/>
    <property type="evidence" value="ECO:0007669"/>
    <property type="project" value="TreeGrafter"/>
</dbReference>
<evidence type="ECO:0000256" key="2">
    <source>
        <dbReference type="ARBA" id="ARBA00022692"/>
    </source>
</evidence>
<accession>A0A7J7JMU0</accession>
<sequence length="1261" mass="141343">MGACDTMKKLARQYYLLMWKNFLLLRRSPFRIAIEIVWPLVLFLILAAVRSRQSLVEHKPECHFHNKPMPSAGLLPFFQGVVCLSNNTCNEREVVDELSGTLTSFQTTRVEALVTDTANFLANDSQRNVLQETVEEAQKIASALEKVQGNYGSVGQLLAIDEPAFYEELERNNVSLTNRTVDLFFFETMVNSTALIDELYRIQEANPTFVPLLETLAVDWLQLDTLLMNDSEIWSRAFADDFGASLGEVSNASINQDTLTQRLDTFNFTGLNVDPGCHQQCGGCRGCEQQLEDALNLTTLQQQVIADNCQQAEYEESAACILLELVGANGSDTTTLLNRLCSQPRYGELVTCLLYDFTNVQDIADASAAANALCSHHIVSNSSVCDIVKIEKELTAILANVNPYEVLCNDNTSILIYSSEEVREEVQPKLCNLTRQELTTFLTLMFDHINQTALSQTYFPDGLNLAVLFQLAANIEQLMAMPSVQAIMADLDSIASSQSLSVSLCGDAVDIPILAPVAALTQFMETANSTDNVTAPSASLEEIEEEIDDDIIAQNEYLNHNSSDWSHHRHCRGLFRDLLGSGGSLGDLIYRQLEPILFGKIPYSPDTATINETIRRANETFEAIATIKQASDDIRKNYKDWEVTLNEVGERLFDIDRLLNLSTLGSDNPVPAVSGVDLVSPQEFWETMVNAASEAAVLPNMNIPDNLTEVVEMLKEFSLALEENGAIYNMVDDLGNITSMVYRYLDCVELDKFEPYQSEHDLVDRSVDLIESGRYWAAIVFDDDLVERSELPSHITYKIRMNTDKVDDTDQIEDKYWQPRPRARPPWDTKYITFGFAYLQDMIEHSLIELLTNDETKVGIYLQQFPFPCYNVDFFMRSISRTLPLFMVLSWIFSVALLVKSIVYEKQERLKEQMKIMGLTNGIHWVAWYTVSIVLIAPSIFFLCVIFKHAKILQHSDPSIMGLLLFAFSFATTGQAFLFSVFFTKANLAACCGAIFYFTLYLPYAVVNQYEQTMTDWMKGIACLLSPVAFGLGTTYVSRFEEQGVGIQWDNISKSPLPDDTYSLSRCIGMLFLDGILYCLIAWYKEYVFPGKYGMPKPFYFPFTKSFWCGSSTAAHNTPDQPESGSVENVQCEAEPTHLKLGVKLQNLRKVYSAGKKLAVDNLSLNFYEDQITSFLGHNGAGKTTTMSILCGLFPPTSVAAYQQDLSLPFHLVHLPTTTNCNSSVASLPLCSTLMLVSQLHYIPLLSDDAAAVSTGKIWMK</sequence>